<reference evidence="2" key="1">
    <citation type="journal article" date="2014" name="Int. J. Syst. Evol. Microbiol.">
        <title>Complete genome sequence of Corynebacterium casei LMG S-19264T (=DSM 44701T), isolated from a smear-ripened cheese.</title>
        <authorList>
            <consortium name="US DOE Joint Genome Institute (JGI-PGF)"/>
            <person name="Walter F."/>
            <person name="Albersmeier A."/>
            <person name="Kalinowski J."/>
            <person name="Ruckert C."/>
        </authorList>
    </citation>
    <scope>NUCLEOTIDE SEQUENCE</scope>
    <source>
        <strain evidence="2">NBRC 110023</strain>
    </source>
</reference>
<keyword evidence="1" id="KW-1133">Transmembrane helix</keyword>
<dbReference type="InterPro" id="IPR012902">
    <property type="entry name" value="N_methyl_site"/>
</dbReference>
<dbReference type="SUPFAM" id="SSF54523">
    <property type="entry name" value="Pili subunits"/>
    <property type="match status" value="1"/>
</dbReference>
<dbReference type="Proteomes" id="UP001156601">
    <property type="component" value="Unassembled WGS sequence"/>
</dbReference>
<dbReference type="RefSeq" id="WP_284217151.1">
    <property type="nucleotide sequence ID" value="NZ_BSOT01000005.1"/>
</dbReference>
<comment type="caution">
    <text evidence="2">The sequence shown here is derived from an EMBL/GenBank/DDBJ whole genome shotgun (WGS) entry which is preliminary data.</text>
</comment>
<organism evidence="2 3">
    <name type="scientific">Agaribacter marinus</name>
    <dbReference type="NCBI Taxonomy" id="1431249"/>
    <lineage>
        <taxon>Bacteria</taxon>
        <taxon>Pseudomonadati</taxon>
        <taxon>Pseudomonadota</taxon>
        <taxon>Gammaproteobacteria</taxon>
        <taxon>Alteromonadales</taxon>
        <taxon>Alteromonadaceae</taxon>
        <taxon>Agaribacter</taxon>
    </lineage>
</organism>
<evidence type="ECO:0008006" key="4">
    <source>
        <dbReference type="Google" id="ProtNLM"/>
    </source>
</evidence>
<dbReference type="Gene3D" id="3.30.700.10">
    <property type="entry name" value="Glycoprotein, Type 4 Pilin"/>
    <property type="match status" value="1"/>
</dbReference>
<dbReference type="NCBIfam" id="TIGR02532">
    <property type="entry name" value="IV_pilin_GFxxxE"/>
    <property type="match status" value="1"/>
</dbReference>
<reference evidence="2" key="2">
    <citation type="submission" date="2023-01" db="EMBL/GenBank/DDBJ databases">
        <title>Draft genome sequence of Agaribacter marinus strain NBRC 110023.</title>
        <authorList>
            <person name="Sun Q."/>
            <person name="Mori K."/>
        </authorList>
    </citation>
    <scope>NUCLEOTIDE SEQUENCE</scope>
    <source>
        <strain evidence="2">NBRC 110023</strain>
    </source>
</reference>
<proteinExistence type="predicted"/>
<feature type="transmembrane region" description="Helical" evidence="1">
    <location>
        <begin position="12"/>
        <end position="37"/>
    </location>
</feature>
<gene>
    <name evidence="2" type="ORF">GCM10007852_17810</name>
</gene>
<sequence>MQMWDMYRKYSVFNTCGFTIIEVLVVLVIVGLISAVVAPNVFSMLNSANKTSMERELRGAIMSLPLNAKLSQTEVEVISARTLSEYSTAELSEFSGLTFLFEPQLRVNSNGFCHNSTLEVFEGRTLLSTYEIQAPYCSLRIVD</sequence>
<protein>
    <recommendedName>
        <fullName evidence="4">Prepilin-type N-terminal cleavage/methylation domain-containing protein</fullName>
    </recommendedName>
</protein>
<keyword evidence="1" id="KW-0812">Transmembrane</keyword>
<keyword evidence="3" id="KW-1185">Reference proteome</keyword>
<dbReference type="AlphaFoldDB" id="A0AA37SWC3"/>
<dbReference type="Pfam" id="PF07963">
    <property type="entry name" value="N_methyl"/>
    <property type="match status" value="1"/>
</dbReference>
<dbReference type="InterPro" id="IPR045584">
    <property type="entry name" value="Pilin-like"/>
</dbReference>
<evidence type="ECO:0000313" key="3">
    <source>
        <dbReference type="Proteomes" id="UP001156601"/>
    </source>
</evidence>
<evidence type="ECO:0000256" key="1">
    <source>
        <dbReference type="SAM" id="Phobius"/>
    </source>
</evidence>
<keyword evidence="1" id="KW-0472">Membrane</keyword>
<name>A0AA37SWC3_9ALTE</name>
<dbReference type="EMBL" id="BSOT01000005">
    <property type="protein sequence ID" value="GLR70873.1"/>
    <property type="molecule type" value="Genomic_DNA"/>
</dbReference>
<evidence type="ECO:0000313" key="2">
    <source>
        <dbReference type="EMBL" id="GLR70873.1"/>
    </source>
</evidence>
<accession>A0AA37SWC3</accession>